<feature type="compositionally biased region" description="Polar residues" evidence="1">
    <location>
        <begin position="1"/>
        <end position="10"/>
    </location>
</feature>
<evidence type="ECO:0000313" key="3">
    <source>
        <dbReference type="Proteomes" id="UP001286456"/>
    </source>
</evidence>
<sequence>MPAHSSNSASPPRAEIEASESSSPQLEEFQAAPLRHGNILALIPSRTRTPKESRKAMKKEIDRIMQPFSQTS</sequence>
<protein>
    <submittedName>
        <fullName evidence="2">Uncharacterized protein</fullName>
    </submittedName>
</protein>
<evidence type="ECO:0000256" key="1">
    <source>
        <dbReference type="SAM" id="MobiDB-lite"/>
    </source>
</evidence>
<feature type="region of interest" description="Disordered" evidence="1">
    <location>
        <begin position="45"/>
        <end position="72"/>
    </location>
</feature>
<comment type="caution">
    <text evidence="2">The sequence shown here is derived from an EMBL/GenBank/DDBJ whole genome shotgun (WGS) entry which is preliminary data.</text>
</comment>
<dbReference type="AlphaFoldDB" id="A0AAE0M7V5"/>
<proteinExistence type="predicted"/>
<dbReference type="EMBL" id="JAUEPO010000005">
    <property type="protein sequence ID" value="KAK3321169.1"/>
    <property type="molecule type" value="Genomic_DNA"/>
</dbReference>
<organism evidence="2 3">
    <name type="scientific">Cercophora scortea</name>
    <dbReference type="NCBI Taxonomy" id="314031"/>
    <lineage>
        <taxon>Eukaryota</taxon>
        <taxon>Fungi</taxon>
        <taxon>Dikarya</taxon>
        <taxon>Ascomycota</taxon>
        <taxon>Pezizomycotina</taxon>
        <taxon>Sordariomycetes</taxon>
        <taxon>Sordariomycetidae</taxon>
        <taxon>Sordariales</taxon>
        <taxon>Lasiosphaeriaceae</taxon>
        <taxon>Cercophora</taxon>
    </lineage>
</organism>
<gene>
    <name evidence="2" type="ORF">B0T19DRAFT_444948</name>
</gene>
<keyword evidence="3" id="KW-1185">Reference proteome</keyword>
<feature type="region of interest" description="Disordered" evidence="1">
    <location>
        <begin position="1"/>
        <end position="33"/>
    </location>
</feature>
<evidence type="ECO:0000313" key="2">
    <source>
        <dbReference type="EMBL" id="KAK3321169.1"/>
    </source>
</evidence>
<feature type="compositionally biased region" description="Basic and acidic residues" evidence="1">
    <location>
        <begin position="49"/>
        <end position="63"/>
    </location>
</feature>
<reference evidence="2" key="1">
    <citation type="journal article" date="2023" name="Mol. Phylogenet. Evol.">
        <title>Genome-scale phylogeny and comparative genomics of the fungal order Sordariales.</title>
        <authorList>
            <person name="Hensen N."/>
            <person name="Bonometti L."/>
            <person name="Westerberg I."/>
            <person name="Brannstrom I.O."/>
            <person name="Guillou S."/>
            <person name="Cros-Aarteil S."/>
            <person name="Calhoun S."/>
            <person name="Haridas S."/>
            <person name="Kuo A."/>
            <person name="Mondo S."/>
            <person name="Pangilinan J."/>
            <person name="Riley R."/>
            <person name="LaButti K."/>
            <person name="Andreopoulos B."/>
            <person name="Lipzen A."/>
            <person name="Chen C."/>
            <person name="Yan M."/>
            <person name="Daum C."/>
            <person name="Ng V."/>
            <person name="Clum A."/>
            <person name="Steindorff A."/>
            <person name="Ohm R.A."/>
            <person name="Martin F."/>
            <person name="Silar P."/>
            <person name="Natvig D.O."/>
            <person name="Lalanne C."/>
            <person name="Gautier V."/>
            <person name="Ament-Velasquez S.L."/>
            <person name="Kruys A."/>
            <person name="Hutchinson M.I."/>
            <person name="Powell A.J."/>
            <person name="Barry K."/>
            <person name="Miller A.N."/>
            <person name="Grigoriev I.V."/>
            <person name="Debuchy R."/>
            <person name="Gladieux P."/>
            <person name="Hiltunen Thoren M."/>
            <person name="Johannesson H."/>
        </authorList>
    </citation>
    <scope>NUCLEOTIDE SEQUENCE</scope>
    <source>
        <strain evidence="2">SMH4131-1</strain>
    </source>
</reference>
<accession>A0AAE0M7V5</accession>
<dbReference type="Proteomes" id="UP001286456">
    <property type="component" value="Unassembled WGS sequence"/>
</dbReference>
<name>A0AAE0M7V5_9PEZI</name>
<reference evidence="2" key="2">
    <citation type="submission" date="2023-06" db="EMBL/GenBank/DDBJ databases">
        <authorList>
            <consortium name="Lawrence Berkeley National Laboratory"/>
            <person name="Haridas S."/>
            <person name="Hensen N."/>
            <person name="Bonometti L."/>
            <person name="Westerberg I."/>
            <person name="Brannstrom I.O."/>
            <person name="Guillou S."/>
            <person name="Cros-Aarteil S."/>
            <person name="Calhoun S."/>
            <person name="Kuo A."/>
            <person name="Mondo S."/>
            <person name="Pangilinan J."/>
            <person name="Riley R."/>
            <person name="Labutti K."/>
            <person name="Andreopoulos B."/>
            <person name="Lipzen A."/>
            <person name="Chen C."/>
            <person name="Yanf M."/>
            <person name="Daum C."/>
            <person name="Ng V."/>
            <person name="Clum A."/>
            <person name="Steindorff A."/>
            <person name="Ohm R."/>
            <person name="Martin F."/>
            <person name="Silar P."/>
            <person name="Natvig D."/>
            <person name="Lalanne C."/>
            <person name="Gautier V."/>
            <person name="Ament-Velasquez S.L."/>
            <person name="Kruys A."/>
            <person name="Hutchinson M.I."/>
            <person name="Powell A.J."/>
            <person name="Barry K."/>
            <person name="Miller A.N."/>
            <person name="Grigoriev I.V."/>
            <person name="Debuchy R."/>
            <person name="Gladieux P."/>
            <person name="Thoren M.H."/>
            <person name="Johannesson H."/>
        </authorList>
    </citation>
    <scope>NUCLEOTIDE SEQUENCE</scope>
    <source>
        <strain evidence="2">SMH4131-1</strain>
    </source>
</reference>